<organism evidence="3 4">
    <name type="scientific">Labilithrix luteola</name>
    <dbReference type="NCBI Taxonomy" id="1391654"/>
    <lineage>
        <taxon>Bacteria</taxon>
        <taxon>Pseudomonadati</taxon>
        <taxon>Myxococcota</taxon>
        <taxon>Polyangia</taxon>
        <taxon>Polyangiales</taxon>
        <taxon>Labilitrichaceae</taxon>
        <taxon>Labilithrix</taxon>
    </lineage>
</organism>
<evidence type="ECO:0000256" key="1">
    <source>
        <dbReference type="SAM" id="MobiDB-lite"/>
    </source>
</evidence>
<feature type="signal peptide" evidence="2">
    <location>
        <begin position="1"/>
        <end position="21"/>
    </location>
</feature>
<dbReference type="PROSITE" id="PS51257">
    <property type="entry name" value="PROKAR_LIPOPROTEIN"/>
    <property type="match status" value="1"/>
</dbReference>
<evidence type="ECO:0000313" key="3">
    <source>
        <dbReference type="EMBL" id="AKU95639.1"/>
    </source>
</evidence>
<dbReference type="AlphaFoldDB" id="A0A0K1PRA0"/>
<feature type="region of interest" description="Disordered" evidence="1">
    <location>
        <begin position="25"/>
        <end position="56"/>
    </location>
</feature>
<feature type="compositionally biased region" description="Pro residues" evidence="1">
    <location>
        <begin position="31"/>
        <end position="41"/>
    </location>
</feature>
<dbReference type="Proteomes" id="UP000064967">
    <property type="component" value="Chromosome"/>
</dbReference>
<reference evidence="3 4" key="1">
    <citation type="submission" date="2015-08" db="EMBL/GenBank/DDBJ databases">
        <authorList>
            <person name="Babu N.S."/>
            <person name="Beckwith C.J."/>
            <person name="Beseler K.G."/>
            <person name="Brison A."/>
            <person name="Carone J.V."/>
            <person name="Caskin T.P."/>
            <person name="Diamond M."/>
            <person name="Durham M.E."/>
            <person name="Foxe J.M."/>
            <person name="Go M."/>
            <person name="Henderson B.A."/>
            <person name="Jones I.B."/>
            <person name="McGettigan J.A."/>
            <person name="Micheletti S.J."/>
            <person name="Nasrallah M.E."/>
            <person name="Ortiz D."/>
            <person name="Piller C.R."/>
            <person name="Privatt S.R."/>
            <person name="Schneider S.L."/>
            <person name="Sharp S."/>
            <person name="Smith T.C."/>
            <person name="Stanton J.D."/>
            <person name="Ullery H.E."/>
            <person name="Wilson R.J."/>
            <person name="Serrano M.G."/>
            <person name="Buck G."/>
            <person name="Lee V."/>
            <person name="Wang Y."/>
            <person name="Carvalho R."/>
            <person name="Voegtly L."/>
            <person name="Shi R."/>
            <person name="Duckworth R."/>
            <person name="Johnson A."/>
            <person name="Loviza R."/>
            <person name="Walstead R."/>
            <person name="Shah Z."/>
            <person name="Kiflezghi M."/>
            <person name="Wade K."/>
            <person name="Ball S.L."/>
            <person name="Bradley K.W."/>
            <person name="Asai D.J."/>
            <person name="Bowman C.A."/>
            <person name="Russell D.A."/>
            <person name="Pope W.H."/>
            <person name="Jacobs-Sera D."/>
            <person name="Hendrix R.W."/>
            <person name="Hatfull G.F."/>
        </authorList>
    </citation>
    <scope>NUCLEOTIDE SEQUENCE [LARGE SCALE GENOMIC DNA]</scope>
    <source>
        <strain evidence="3 4">DSM 27648</strain>
    </source>
</reference>
<feature type="chain" id="PRO_5005466111" evidence="2">
    <location>
        <begin position="22"/>
        <end position="438"/>
    </location>
</feature>
<evidence type="ECO:0000313" key="4">
    <source>
        <dbReference type="Proteomes" id="UP000064967"/>
    </source>
</evidence>
<proteinExistence type="predicted"/>
<protein>
    <submittedName>
        <fullName evidence="3">Uncharacterized protein</fullName>
    </submittedName>
</protein>
<evidence type="ECO:0000256" key="2">
    <source>
        <dbReference type="SAM" id="SignalP"/>
    </source>
</evidence>
<dbReference type="PATRIC" id="fig|1391654.3.peg.2328"/>
<keyword evidence="4" id="KW-1185">Reference proteome</keyword>
<sequence length="438" mass="47864">MRAVLFLTTTCASLAIIAACASSEEQTPQADAPPPSPPPATTPDADAAVDSSAPVPDASLPKCSDAGWCITAFPDADLVFRDVWPLEDRAFAIAESASEGVKVLEWLPSSDTWQYIDDQTQNETGIGTFAGRIYAPNANEVYFTVGPAYVYWGKRPSAEAPWSWTRSELPDHVVGHPLSHEHGNPNYAVAAEKRVTLGVWGSGTEDVYAWYSNAIFRRDASDRTWSTVYVAENLEAPTEHIFFTAVDGTGPDDVWFVGARDRGLFHCPLAVRKSAAGWERFADGIVQNNPVAPCRNRPGTMLLGDTGGGWLTDIHRSSATEYLALHDAVQRGGFKNGELMRVHVEDAGYSFTSSVVPVRTAKALLANSTIRSMWRWENENWFSSWGLVLRGTDDGDYEISSISRDGAPVDVSIVRIRGTSKQNIWAIGARHAYHKTTP</sequence>
<gene>
    <name evidence="3" type="ORF">AKJ09_02303</name>
</gene>
<dbReference type="KEGG" id="llu:AKJ09_02303"/>
<keyword evidence="2" id="KW-0732">Signal</keyword>
<feature type="compositionally biased region" description="Low complexity" evidence="1">
    <location>
        <begin position="42"/>
        <end position="56"/>
    </location>
</feature>
<dbReference type="STRING" id="1391654.AKJ09_02303"/>
<name>A0A0K1PRA0_9BACT</name>
<accession>A0A0K1PRA0</accession>
<dbReference type="RefSeq" id="WP_169927427.1">
    <property type="nucleotide sequence ID" value="NZ_CP012333.1"/>
</dbReference>
<dbReference type="EMBL" id="CP012333">
    <property type="protein sequence ID" value="AKU95639.1"/>
    <property type="molecule type" value="Genomic_DNA"/>
</dbReference>